<dbReference type="Proteomes" id="UP000772434">
    <property type="component" value="Unassembled WGS sequence"/>
</dbReference>
<keyword evidence="7" id="KW-0539">Nucleus</keyword>
<dbReference type="GO" id="GO:0003677">
    <property type="term" value="F:DNA binding"/>
    <property type="evidence" value="ECO:0007669"/>
    <property type="project" value="UniProtKB-KW"/>
</dbReference>
<proteinExistence type="predicted"/>
<evidence type="ECO:0000256" key="2">
    <source>
        <dbReference type="ARBA" id="ARBA00022723"/>
    </source>
</evidence>
<evidence type="ECO:0000256" key="8">
    <source>
        <dbReference type="SAM" id="MobiDB-lite"/>
    </source>
</evidence>
<dbReference type="CDD" id="cd00067">
    <property type="entry name" value="GAL4"/>
    <property type="match status" value="1"/>
</dbReference>
<feature type="compositionally biased region" description="Basic and acidic residues" evidence="8">
    <location>
        <begin position="149"/>
        <end position="158"/>
    </location>
</feature>
<dbReference type="Pfam" id="PF04082">
    <property type="entry name" value="Fungal_trans"/>
    <property type="match status" value="1"/>
</dbReference>
<feature type="region of interest" description="Disordered" evidence="8">
    <location>
        <begin position="1"/>
        <end position="25"/>
    </location>
</feature>
<dbReference type="InterPro" id="IPR036864">
    <property type="entry name" value="Zn2-C6_fun-type_DNA-bd_sf"/>
</dbReference>
<keyword evidence="5" id="KW-0238">DNA-binding</keyword>
<evidence type="ECO:0000256" key="3">
    <source>
        <dbReference type="ARBA" id="ARBA00022833"/>
    </source>
</evidence>
<organism evidence="10 11">
    <name type="scientific">Rhodocollybia butyracea</name>
    <dbReference type="NCBI Taxonomy" id="206335"/>
    <lineage>
        <taxon>Eukaryota</taxon>
        <taxon>Fungi</taxon>
        <taxon>Dikarya</taxon>
        <taxon>Basidiomycota</taxon>
        <taxon>Agaricomycotina</taxon>
        <taxon>Agaricomycetes</taxon>
        <taxon>Agaricomycetidae</taxon>
        <taxon>Agaricales</taxon>
        <taxon>Marasmiineae</taxon>
        <taxon>Omphalotaceae</taxon>
        <taxon>Rhodocollybia</taxon>
    </lineage>
</organism>
<dbReference type="CDD" id="cd12148">
    <property type="entry name" value="fungal_TF_MHR"/>
    <property type="match status" value="1"/>
</dbReference>
<dbReference type="OrthoDB" id="2123952at2759"/>
<evidence type="ECO:0000256" key="6">
    <source>
        <dbReference type="ARBA" id="ARBA00023163"/>
    </source>
</evidence>
<dbReference type="GO" id="GO:0008270">
    <property type="term" value="F:zinc ion binding"/>
    <property type="evidence" value="ECO:0007669"/>
    <property type="project" value="InterPro"/>
</dbReference>
<gene>
    <name evidence="10" type="ORF">BDP27DRAFT_1322685</name>
</gene>
<dbReference type="EMBL" id="JADNRY010000035">
    <property type="protein sequence ID" value="KAF9071042.1"/>
    <property type="molecule type" value="Genomic_DNA"/>
</dbReference>
<feature type="compositionally biased region" description="Polar residues" evidence="8">
    <location>
        <begin position="729"/>
        <end position="745"/>
    </location>
</feature>
<feature type="compositionally biased region" description="Acidic residues" evidence="8">
    <location>
        <begin position="187"/>
        <end position="197"/>
    </location>
</feature>
<feature type="region of interest" description="Disordered" evidence="8">
    <location>
        <begin position="700"/>
        <end position="780"/>
    </location>
</feature>
<keyword evidence="4" id="KW-0805">Transcription regulation</keyword>
<dbReference type="PROSITE" id="PS00463">
    <property type="entry name" value="ZN2_CY6_FUNGAL_1"/>
    <property type="match status" value="1"/>
</dbReference>
<dbReference type="PROSITE" id="PS50048">
    <property type="entry name" value="ZN2_CY6_FUNGAL_2"/>
    <property type="match status" value="1"/>
</dbReference>
<dbReference type="InterPro" id="IPR001138">
    <property type="entry name" value="Zn2Cys6_DnaBD"/>
</dbReference>
<dbReference type="AlphaFoldDB" id="A0A9P5U9J2"/>
<feature type="compositionally biased region" description="Polar residues" evidence="8">
    <location>
        <begin position="1"/>
        <end position="19"/>
    </location>
</feature>
<evidence type="ECO:0000313" key="10">
    <source>
        <dbReference type="EMBL" id="KAF9071042.1"/>
    </source>
</evidence>
<dbReference type="Gene3D" id="4.10.240.10">
    <property type="entry name" value="Zn(2)-C6 fungal-type DNA-binding domain"/>
    <property type="match status" value="1"/>
</dbReference>
<evidence type="ECO:0000256" key="5">
    <source>
        <dbReference type="ARBA" id="ARBA00023125"/>
    </source>
</evidence>
<protein>
    <submittedName>
        <fullName evidence="10">Fungal-specific transcription factor domain-containing protein</fullName>
    </submittedName>
</protein>
<dbReference type="GO" id="GO:0000981">
    <property type="term" value="F:DNA-binding transcription factor activity, RNA polymerase II-specific"/>
    <property type="evidence" value="ECO:0007669"/>
    <property type="project" value="InterPro"/>
</dbReference>
<keyword evidence="2" id="KW-0479">Metal-binding</keyword>
<reference evidence="10" key="1">
    <citation type="submission" date="2020-11" db="EMBL/GenBank/DDBJ databases">
        <authorList>
            <consortium name="DOE Joint Genome Institute"/>
            <person name="Ahrendt S."/>
            <person name="Riley R."/>
            <person name="Andreopoulos W."/>
            <person name="Labutti K."/>
            <person name="Pangilinan J."/>
            <person name="Ruiz-Duenas F.J."/>
            <person name="Barrasa J.M."/>
            <person name="Sanchez-Garcia M."/>
            <person name="Camarero S."/>
            <person name="Miyauchi S."/>
            <person name="Serrano A."/>
            <person name="Linde D."/>
            <person name="Babiker R."/>
            <person name="Drula E."/>
            <person name="Ayuso-Fernandez I."/>
            <person name="Pacheco R."/>
            <person name="Padilla G."/>
            <person name="Ferreira P."/>
            <person name="Barriuso J."/>
            <person name="Kellner H."/>
            <person name="Castanera R."/>
            <person name="Alfaro M."/>
            <person name="Ramirez L."/>
            <person name="Pisabarro A.G."/>
            <person name="Kuo A."/>
            <person name="Tritt A."/>
            <person name="Lipzen A."/>
            <person name="He G."/>
            <person name="Yan M."/>
            <person name="Ng V."/>
            <person name="Cullen D."/>
            <person name="Martin F."/>
            <person name="Rosso M.-N."/>
            <person name="Henrissat B."/>
            <person name="Hibbett D."/>
            <person name="Martinez A.T."/>
            <person name="Grigoriev I.V."/>
        </authorList>
    </citation>
    <scope>NUCLEOTIDE SEQUENCE</scope>
    <source>
        <strain evidence="10">AH 40177</strain>
    </source>
</reference>
<feature type="region of interest" description="Disordered" evidence="8">
    <location>
        <begin position="116"/>
        <end position="234"/>
    </location>
</feature>
<sequence>MASSSSQSPTPIDDTQSENAPVRTKRRYGASCELCRRRKRKCPGRDEKGNSLCTHCGEVGVKCVFPPNGSFLRAKKAVAVVSSISATPDAESLRAYIHHLASANEEERQRLLNQWLDNHGSPSGSKDAASMRKFDSRPTRTASVNSAGEDDHHEEHKLARSRPSSTKNPRPFKKPRLWTDSGQRTDDLEDDEDEDGQSTEKSLRPESALRLSLKPATPDDSESTGEDDPPVDKSIQSTTTLQANISAWVDYWIGYSFPDGILADGPTTKDRQLLFDNYFCWQGPRNGIVDRAILERALEENDSKYYSNFLLYAICAHTVRHIPQLRDRVHEYAGKAHYLLAAELSRPSSIPTIQGLMLLASHDAARGMYAQAWNLTSTAVAMMMDLGCHLDKPSTPSDRNDPQREQRIATQKQMRSRIFWSSFIWDKLISLALNRTPLLNSEEHTPPLPDPVYSSEPWVPVLCTDSPPALFSYVPQPSHELKCFYETCRANQFLDEIHRNLYRNPKVRSPEAHEFVADMQQRMRQWQEEACPEVMIDLSVPLLHPPPPHIMQLNLLVRLMWILLYRPFFYSSSSAENLPSFVDDAVPVCARAAIEINSIFTMYDRFYPLSRASYIVIFAGFLQATVDLALADREKSVSGATLSRLALAGRVLSGGSANIPGMHSSVRCLQEHLHATLSRCNSWVPSSKSHQGPEQLRLKNQTISPSPPMSNQHSSASPPDSQPDHSPKVASSISMSPVSMHPSTHSSEDAELTPLSPRYPVLPHTRSSSSIDSNAMSLSPSEPISYTVPMSRPDYHLPDSVYGAQISYAPQTPDHEMIDYMTGSQLSHYESGWNAWFWPGEGSGSTFGPGASGNMVQNPHITAM</sequence>
<evidence type="ECO:0000256" key="1">
    <source>
        <dbReference type="ARBA" id="ARBA00004123"/>
    </source>
</evidence>
<comment type="subcellular location">
    <subcellularLocation>
        <location evidence="1">Nucleus</location>
    </subcellularLocation>
</comment>
<dbReference type="PANTHER" id="PTHR31313">
    <property type="entry name" value="TY1 ENHANCER ACTIVATOR"/>
    <property type="match status" value="1"/>
</dbReference>
<dbReference type="SMART" id="SM00906">
    <property type="entry name" value="Fungal_trans"/>
    <property type="match status" value="1"/>
</dbReference>
<dbReference type="Pfam" id="PF00172">
    <property type="entry name" value="Zn_clus"/>
    <property type="match status" value="1"/>
</dbReference>
<dbReference type="PANTHER" id="PTHR31313:SF81">
    <property type="entry name" value="TY1 ENHANCER ACTIVATOR"/>
    <property type="match status" value="1"/>
</dbReference>
<feature type="compositionally biased region" description="Polar residues" evidence="8">
    <location>
        <begin position="765"/>
        <end position="780"/>
    </location>
</feature>
<evidence type="ECO:0000256" key="7">
    <source>
        <dbReference type="ARBA" id="ARBA00023242"/>
    </source>
</evidence>
<feature type="compositionally biased region" description="Basic and acidic residues" evidence="8">
    <location>
        <begin position="129"/>
        <end position="138"/>
    </location>
</feature>
<dbReference type="InterPro" id="IPR051615">
    <property type="entry name" value="Transcr_Regulatory_Elem"/>
</dbReference>
<comment type="caution">
    <text evidence="10">The sequence shown here is derived from an EMBL/GenBank/DDBJ whole genome shotgun (WGS) entry which is preliminary data.</text>
</comment>
<accession>A0A9P5U9J2</accession>
<keyword evidence="6" id="KW-0804">Transcription</keyword>
<keyword evidence="3" id="KW-0862">Zinc</keyword>
<keyword evidence="11" id="KW-1185">Reference proteome</keyword>
<feature type="domain" description="Zn(2)-C6 fungal-type" evidence="9">
    <location>
        <begin position="31"/>
        <end position="65"/>
    </location>
</feature>
<feature type="compositionally biased region" description="Polar residues" evidence="8">
    <location>
        <begin position="700"/>
        <end position="719"/>
    </location>
</feature>
<dbReference type="GO" id="GO:0006351">
    <property type="term" value="P:DNA-templated transcription"/>
    <property type="evidence" value="ECO:0007669"/>
    <property type="project" value="InterPro"/>
</dbReference>
<feature type="compositionally biased region" description="Acidic residues" evidence="8">
    <location>
        <begin position="219"/>
        <end position="229"/>
    </location>
</feature>
<name>A0A9P5U9J2_9AGAR</name>
<dbReference type="SUPFAM" id="SSF57701">
    <property type="entry name" value="Zn2/Cys6 DNA-binding domain"/>
    <property type="match status" value="1"/>
</dbReference>
<evidence type="ECO:0000259" key="9">
    <source>
        <dbReference type="PROSITE" id="PS50048"/>
    </source>
</evidence>
<evidence type="ECO:0000256" key="4">
    <source>
        <dbReference type="ARBA" id="ARBA00023015"/>
    </source>
</evidence>
<dbReference type="InterPro" id="IPR007219">
    <property type="entry name" value="XnlR_reg_dom"/>
</dbReference>
<dbReference type="GO" id="GO:0005634">
    <property type="term" value="C:nucleus"/>
    <property type="evidence" value="ECO:0007669"/>
    <property type="project" value="UniProtKB-SubCell"/>
</dbReference>
<evidence type="ECO:0000313" key="11">
    <source>
        <dbReference type="Proteomes" id="UP000772434"/>
    </source>
</evidence>